<comment type="caution">
    <text evidence="1">The sequence shown here is derived from an EMBL/GenBank/DDBJ whole genome shotgun (WGS) entry which is preliminary data.</text>
</comment>
<organism evidence="1 2">
    <name type="scientific">Neobacillus vireti LMG 21834</name>
    <dbReference type="NCBI Taxonomy" id="1131730"/>
    <lineage>
        <taxon>Bacteria</taxon>
        <taxon>Bacillati</taxon>
        <taxon>Bacillota</taxon>
        <taxon>Bacilli</taxon>
        <taxon>Bacillales</taxon>
        <taxon>Bacillaceae</taxon>
        <taxon>Neobacillus</taxon>
    </lineage>
</organism>
<evidence type="ECO:0000313" key="2">
    <source>
        <dbReference type="Proteomes" id="UP000018877"/>
    </source>
</evidence>
<sequence length="54" mass="5953">MEVGLIGQILVHDDGTCKTHGYCWANDEGIATTSDKGYFVLKRTGENQILILVK</sequence>
<protein>
    <submittedName>
        <fullName evidence="1">Hep_Hag repeat-containing protein</fullName>
    </submittedName>
</protein>
<evidence type="ECO:0000313" key="1">
    <source>
        <dbReference type="EMBL" id="ETI65822.1"/>
    </source>
</evidence>
<accession>A0AB94IFD4</accession>
<dbReference type="EMBL" id="ALAN01000228">
    <property type="protein sequence ID" value="ETI65822.1"/>
    <property type="molecule type" value="Genomic_DNA"/>
</dbReference>
<gene>
    <name evidence="1" type="ORF">BAVI_25729</name>
</gene>
<dbReference type="Proteomes" id="UP000018877">
    <property type="component" value="Unassembled WGS sequence"/>
</dbReference>
<proteinExistence type="predicted"/>
<dbReference type="Gene3D" id="2.40.300.10">
    <property type="entry name" value="Head decoration protein D"/>
    <property type="match status" value="1"/>
</dbReference>
<keyword evidence="2" id="KW-1185">Reference proteome</keyword>
<name>A0AB94IFD4_9BACI</name>
<reference evidence="1 2" key="1">
    <citation type="journal article" date="2014" name="Environ. Microbiol.">
        <title>The nitrate-ammonifying and nosZ-carrying bacterium Bacillus vireti is a potent source and sink for nitric and nitrous oxide under high nitrate conditions.</title>
        <authorList>
            <person name="Mania D."/>
            <person name="Heylen K."/>
            <person name="van Spanning R.J."/>
            <person name="Frostegard A."/>
        </authorList>
    </citation>
    <scope>NUCLEOTIDE SEQUENCE [LARGE SCALE GENOMIC DNA]</scope>
    <source>
        <strain evidence="1 2">LMG 21834</strain>
    </source>
</reference>
<dbReference type="AlphaFoldDB" id="A0AB94IFD4"/>